<evidence type="ECO:0008006" key="4">
    <source>
        <dbReference type="Google" id="ProtNLM"/>
    </source>
</evidence>
<proteinExistence type="predicted"/>
<feature type="transmembrane region" description="Helical" evidence="1">
    <location>
        <begin position="175"/>
        <end position="198"/>
    </location>
</feature>
<name>A0A165MFM1_9APHY</name>
<evidence type="ECO:0000313" key="3">
    <source>
        <dbReference type="Proteomes" id="UP000076727"/>
    </source>
</evidence>
<reference evidence="2 3" key="1">
    <citation type="journal article" date="2016" name="Mol. Biol. Evol.">
        <title>Comparative Genomics of Early-Diverging Mushroom-Forming Fungi Provides Insights into the Origins of Lignocellulose Decay Capabilities.</title>
        <authorList>
            <person name="Nagy L.G."/>
            <person name="Riley R."/>
            <person name="Tritt A."/>
            <person name="Adam C."/>
            <person name="Daum C."/>
            <person name="Floudas D."/>
            <person name="Sun H."/>
            <person name="Yadav J.S."/>
            <person name="Pangilinan J."/>
            <person name="Larsson K.H."/>
            <person name="Matsuura K."/>
            <person name="Barry K."/>
            <person name="Labutti K."/>
            <person name="Kuo R."/>
            <person name="Ohm R.A."/>
            <person name="Bhattacharya S.S."/>
            <person name="Shirouzu T."/>
            <person name="Yoshinaga Y."/>
            <person name="Martin F.M."/>
            <person name="Grigoriev I.V."/>
            <person name="Hibbett D.S."/>
        </authorList>
    </citation>
    <scope>NUCLEOTIDE SEQUENCE [LARGE SCALE GENOMIC DNA]</scope>
    <source>
        <strain evidence="2 3">L-15889</strain>
    </source>
</reference>
<protein>
    <recommendedName>
        <fullName evidence="4">Family A G protein-coupled receptor-like protein</fullName>
    </recommendedName>
</protein>
<keyword evidence="1" id="KW-0812">Transmembrane</keyword>
<feature type="transmembrane region" description="Helical" evidence="1">
    <location>
        <begin position="55"/>
        <end position="74"/>
    </location>
</feature>
<dbReference type="STRING" id="1314783.A0A165MFM1"/>
<dbReference type="EMBL" id="KV429102">
    <property type="protein sequence ID" value="KZT65620.1"/>
    <property type="molecule type" value="Genomic_DNA"/>
</dbReference>
<keyword evidence="1" id="KW-0472">Membrane</keyword>
<keyword evidence="1" id="KW-1133">Transmembrane helix</keyword>
<keyword evidence="3" id="KW-1185">Reference proteome</keyword>
<dbReference type="OrthoDB" id="3346544at2759"/>
<feature type="transmembrane region" description="Helical" evidence="1">
    <location>
        <begin position="219"/>
        <end position="241"/>
    </location>
</feature>
<evidence type="ECO:0000313" key="2">
    <source>
        <dbReference type="EMBL" id="KZT65620.1"/>
    </source>
</evidence>
<feature type="transmembrane region" description="Helical" evidence="1">
    <location>
        <begin position="107"/>
        <end position="129"/>
    </location>
</feature>
<accession>A0A165MFM1</accession>
<evidence type="ECO:0000256" key="1">
    <source>
        <dbReference type="SAM" id="Phobius"/>
    </source>
</evidence>
<dbReference type="AlphaFoldDB" id="A0A165MFM1"/>
<feature type="transmembrane region" description="Helical" evidence="1">
    <location>
        <begin position="12"/>
        <end position="35"/>
    </location>
</feature>
<sequence length="334" mass="36449">MADRVSLVSANLVTVGIESFLYGIVFLLSLTFSYLHVSRAVGSNSTYGRARLSRIVTPIFVGTVFVFSTCTTHWCLTMTRLFQAFVIYEGGAAPLLFYASLSEPTEVAKTAVVIATLIGADIMIAYRMWIVWGKNWYVVIVPMLTVLGLCVSGIGIVVTLAGLNDGETVFVTSAAHWITADYATTFVTNIYSSAMIAFKVWKADRNTGKSYGGGNLKRVLATIIESAGIYTIYVVVFFAAYESDSNLQFTFVDTLCQVAGISFMMINVRVGLGWADTGNNISQASSGGFQPRRNLDQSYVMRPVAVDISTVVYKDDDLSQPTTKGDLPEQYRAV</sequence>
<feature type="transmembrane region" description="Helical" evidence="1">
    <location>
        <begin position="81"/>
        <end position="101"/>
    </location>
</feature>
<feature type="transmembrane region" description="Helical" evidence="1">
    <location>
        <begin position="247"/>
        <end position="266"/>
    </location>
</feature>
<gene>
    <name evidence="2" type="ORF">DAEQUDRAFT_768681</name>
</gene>
<feature type="transmembrane region" description="Helical" evidence="1">
    <location>
        <begin position="136"/>
        <end position="163"/>
    </location>
</feature>
<dbReference type="Proteomes" id="UP000076727">
    <property type="component" value="Unassembled WGS sequence"/>
</dbReference>
<organism evidence="2 3">
    <name type="scientific">Daedalea quercina L-15889</name>
    <dbReference type="NCBI Taxonomy" id="1314783"/>
    <lineage>
        <taxon>Eukaryota</taxon>
        <taxon>Fungi</taxon>
        <taxon>Dikarya</taxon>
        <taxon>Basidiomycota</taxon>
        <taxon>Agaricomycotina</taxon>
        <taxon>Agaricomycetes</taxon>
        <taxon>Polyporales</taxon>
        <taxon>Fomitopsis</taxon>
    </lineage>
</organism>